<feature type="active site" description="Proton acceptor" evidence="4 5">
    <location>
        <position position="121"/>
    </location>
</feature>
<feature type="binding site" evidence="4">
    <location>
        <position position="35"/>
    </location>
    <ligand>
        <name>NAD(+)</name>
        <dbReference type="ChEBI" id="CHEBI:57540"/>
    </ligand>
</feature>
<evidence type="ECO:0000259" key="6">
    <source>
        <dbReference type="PROSITE" id="PS50305"/>
    </source>
</evidence>
<dbReference type="PANTHER" id="PTHR11085">
    <property type="entry name" value="NAD-DEPENDENT PROTEIN DEACYLASE SIRTUIN-5, MITOCHONDRIAL-RELATED"/>
    <property type="match status" value="1"/>
</dbReference>
<accession>A0A7V9Z8T8</accession>
<keyword evidence="4 5" id="KW-0479">Metal-binding</keyword>
<dbReference type="GO" id="GO:0008270">
    <property type="term" value="F:zinc ion binding"/>
    <property type="evidence" value="ECO:0007669"/>
    <property type="project" value="UniProtKB-UniRule"/>
</dbReference>
<feature type="binding site" evidence="4">
    <location>
        <position position="106"/>
    </location>
    <ligand>
        <name>nicotinamide</name>
        <dbReference type="ChEBI" id="CHEBI:17154"/>
    </ligand>
</feature>
<keyword evidence="4 5" id="KW-0862">Zinc</keyword>
<reference evidence="7 8" key="1">
    <citation type="submission" date="2020-07" db="EMBL/GenBank/DDBJ databases">
        <title>Genomic Encyclopedia of Type Strains, Phase IV (KMG-IV): sequencing the most valuable type-strain genomes for metagenomic binning, comparative biology and taxonomic classification.</title>
        <authorList>
            <person name="Goeker M."/>
        </authorList>
    </citation>
    <scope>NUCLEOTIDE SEQUENCE [LARGE SCALE GENOMIC DNA]</scope>
    <source>
        <strain evidence="7 8">DSM 15730</strain>
    </source>
</reference>
<feature type="binding site" evidence="4 5">
    <location>
        <position position="129"/>
    </location>
    <ligand>
        <name>Zn(2+)</name>
        <dbReference type="ChEBI" id="CHEBI:29105"/>
    </ligand>
</feature>
<dbReference type="InterPro" id="IPR029035">
    <property type="entry name" value="DHS-like_NAD/FAD-binding_dom"/>
</dbReference>
<dbReference type="SUPFAM" id="SSF52467">
    <property type="entry name" value="DHS-like NAD/FAD-binding domain"/>
    <property type="match status" value="1"/>
</dbReference>
<feature type="domain" description="Deacetylase sirtuin-type" evidence="6">
    <location>
        <begin position="1"/>
        <end position="254"/>
    </location>
</feature>
<proteinExistence type="inferred from homology"/>
<comment type="catalytic activity">
    <reaction evidence="4">
        <text>N(6)-acetyl-L-lysyl-[protein] + NAD(+) + H2O = 2''-O-acetyl-ADP-D-ribose + nicotinamide + L-lysyl-[protein]</text>
        <dbReference type="Rhea" id="RHEA:43636"/>
        <dbReference type="Rhea" id="RHEA-COMP:9752"/>
        <dbReference type="Rhea" id="RHEA-COMP:10731"/>
        <dbReference type="ChEBI" id="CHEBI:15377"/>
        <dbReference type="ChEBI" id="CHEBI:17154"/>
        <dbReference type="ChEBI" id="CHEBI:29969"/>
        <dbReference type="ChEBI" id="CHEBI:57540"/>
        <dbReference type="ChEBI" id="CHEBI:61930"/>
        <dbReference type="ChEBI" id="CHEBI:83767"/>
        <dbReference type="EC" id="2.3.1.286"/>
    </reaction>
</comment>
<dbReference type="Pfam" id="PF02146">
    <property type="entry name" value="SIR2"/>
    <property type="match status" value="1"/>
</dbReference>
<dbReference type="InterPro" id="IPR003000">
    <property type="entry name" value="Sirtuin"/>
</dbReference>
<comment type="caution">
    <text evidence="4">Lacks conserved residue(s) required for the propagation of feature annotation.</text>
</comment>
<protein>
    <recommendedName>
        <fullName evidence="4">NAD-dependent protein deacetylase</fullName>
        <ecNumber evidence="4">2.3.1.286</ecNumber>
    </recommendedName>
    <alternativeName>
        <fullName evidence="4">Regulatory protein SIR2 homolog</fullName>
    </alternativeName>
</protein>
<dbReference type="Gene3D" id="3.40.50.1220">
    <property type="entry name" value="TPP-binding domain"/>
    <property type="match status" value="1"/>
</dbReference>
<feature type="binding site" evidence="4">
    <location>
        <position position="121"/>
    </location>
    <ligand>
        <name>NAD(+)</name>
        <dbReference type="ChEBI" id="CHEBI:57540"/>
    </ligand>
</feature>
<dbReference type="InterPro" id="IPR050134">
    <property type="entry name" value="NAD-dep_sirtuin_deacylases"/>
</dbReference>
<dbReference type="PANTHER" id="PTHR11085:SF4">
    <property type="entry name" value="NAD-DEPENDENT PROTEIN DEACYLASE"/>
    <property type="match status" value="1"/>
</dbReference>
<sequence length="257" mass="29237">MEKIKELAQIIKNAKNITIFTGAGMSTESGIPDFRGDNGIYSQEEDVENYISEYYFNRNPKDFWAKFKRIFSLKLMGNFEPNKGHLFLKELEDMGKNITVLTQNIDGLHHKAGNSNIIELHGTLQTATCPKCQTKYDLKFINEHDVPRCNKTNKKGEVCNFILKPDVVLFGGMVQKFDEALNKAYNSDLFIAMGTSLEVSPVNQIPVYLSYQALKIKKAMINKTPTKMDHLFDIVIYEGIGDTVTKINEYLKDQTNS</sequence>
<comment type="cofactor">
    <cofactor evidence="4">
        <name>Zn(2+)</name>
        <dbReference type="ChEBI" id="CHEBI:29105"/>
    </cofactor>
    <text evidence="4">Binds 1 zinc ion per subunit.</text>
</comment>
<comment type="caution">
    <text evidence="7">The sequence shown here is derived from an EMBL/GenBank/DDBJ whole genome shotgun (WGS) entry which is preliminary data.</text>
</comment>
<evidence type="ECO:0000256" key="2">
    <source>
        <dbReference type="ARBA" id="ARBA00022679"/>
    </source>
</evidence>
<evidence type="ECO:0000256" key="1">
    <source>
        <dbReference type="ARBA" id="ARBA00022490"/>
    </source>
</evidence>
<evidence type="ECO:0000256" key="4">
    <source>
        <dbReference type="HAMAP-Rule" id="MF_01968"/>
    </source>
</evidence>
<evidence type="ECO:0000256" key="5">
    <source>
        <dbReference type="PROSITE-ProRule" id="PRU00236"/>
    </source>
</evidence>
<dbReference type="RefSeq" id="WP_181556910.1">
    <property type="nucleotide sequence ID" value="NZ_JACDUT010000010.1"/>
</dbReference>
<feature type="binding site" evidence="4">
    <location>
        <position position="106"/>
    </location>
    <ligand>
        <name>NAD(+)</name>
        <dbReference type="ChEBI" id="CHEBI:57540"/>
    </ligand>
</feature>
<feature type="binding site" evidence="4 5">
    <location>
        <position position="159"/>
    </location>
    <ligand>
        <name>Zn(2+)</name>
        <dbReference type="ChEBI" id="CHEBI:29105"/>
    </ligand>
</feature>
<dbReference type="PROSITE" id="PS50305">
    <property type="entry name" value="SIRTUIN"/>
    <property type="match status" value="1"/>
</dbReference>
<feature type="binding site" evidence="4">
    <location>
        <position position="196"/>
    </location>
    <ligand>
        <name>NAD(+)</name>
        <dbReference type="ChEBI" id="CHEBI:57540"/>
    </ligand>
</feature>
<feature type="binding site" evidence="4">
    <location>
        <position position="105"/>
    </location>
    <ligand>
        <name>nicotinamide</name>
        <dbReference type="ChEBI" id="CHEBI:17154"/>
    </ligand>
</feature>
<comment type="function">
    <text evidence="4">NAD-dependent protein deacetylase which modulates the activities of several enzymes which are inactive in their acetylated form.</text>
</comment>
<feature type="binding site" evidence="4">
    <location>
        <position position="23"/>
    </location>
    <ligand>
        <name>NAD(+)</name>
        <dbReference type="ChEBI" id="CHEBI:57540"/>
    </ligand>
</feature>
<feature type="binding site" evidence="4 5">
    <location>
        <position position="132"/>
    </location>
    <ligand>
        <name>Zn(2+)</name>
        <dbReference type="ChEBI" id="CHEBI:29105"/>
    </ligand>
</feature>
<dbReference type="GO" id="GO:0005737">
    <property type="term" value="C:cytoplasm"/>
    <property type="evidence" value="ECO:0007669"/>
    <property type="project" value="UniProtKB-SubCell"/>
</dbReference>
<feature type="binding site" evidence="4">
    <location>
        <position position="240"/>
    </location>
    <ligand>
        <name>NAD(+)</name>
        <dbReference type="ChEBI" id="CHEBI:57540"/>
    </ligand>
</feature>
<keyword evidence="2 4" id="KW-0808">Transferase</keyword>
<comment type="similarity">
    <text evidence="4">Belongs to the sirtuin family. Class U subfamily.</text>
</comment>
<feature type="binding site" evidence="4">
    <location>
        <position position="34"/>
    </location>
    <ligand>
        <name>NAD(+)</name>
        <dbReference type="ChEBI" id="CHEBI:57540"/>
    </ligand>
</feature>
<feature type="binding site" evidence="4">
    <location>
        <position position="222"/>
    </location>
    <ligand>
        <name>NAD(+)</name>
        <dbReference type="ChEBI" id="CHEBI:57540"/>
    </ligand>
</feature>
<dbReference type="GO" id="GO:0070403">
    <property type="term" value="F:NAD+ binding"/>
    <property type="evidence" value="ECO:0007669"/>
    <property type="project" value="UniProtKB-UniRule"/>
</dbReference>
<dbReference type="Proteomes" id="UP000523087">
    <property type="component" value="Unassembled WGS sequence"/>
</dbReference>
<feature type="binding site" evidence="4">
    <location>
        <position position="195"/>
    </location>
    <ligand>
        <name>NAD(+)</name>
        <dbReference type="ChEBI" id="CHEBI:57540"/>
    </ligand>
</feature>
<dbReference type="GO" id="GO:0017136">
    <property type="term" value="F:histone deacetylase activity, NAD-dependent"/>
    <property type="evidence" value="ECO:0007669"/>
    <property type="project" value="TreeGrafter"/>
</dbReference>
<keyword evidence="7" id="KW-0378">Hydrolase</keyword>
<dbReference type="HAMAP" id="MF_01968">
    <property type="entry name" value="Sirtuin_ClassU"/>
    <property type="match status" value="1"/>
</dbReference>
<gene>
    <name evidence="4" type="primary">cobB</name>
    <name evidence="7" type="ORF">HNR31_002964</name>
</gene>
<feature type="binding site" evidence="4">
    <location>
        <position position="34"/>
    </location>
    <ligand>
        <name>nicotinamide</name>
        <dbReference type="ChEBI" id="CHEBI:17154"/>
    </ligand>
</feature>
<dbReference type="InterPro" id="IPR026590">
    <property type="entry name" value="Ssirtuin_cat_dom"/>
</dbReference>
<evidence type="ECO:0000256" key="3">
    <source>
        <dbReference type="ARBA" id="ARBA00023027"/>
    </source>
</evidence>
<dbReference type="AlphaFoldDB" id="A0A7V9Z8T8"/>
<keyword evidence="8" id="KW-1185">Reference proteome</keyword>
<evidence type="ECO:0000313" key="7">
    <source>
        <dbReference type="EMBL" id="MBA2876169.1"/>
    </source>
</evidence>
<feature type="binding site" evidence="4">
    <location>
        <position position="105"/>
    </location>
    <ligand>
        <name>NAD(+)</name>
        <dbReference type="ChEBI" id="CHEBI:57540"/>
    </ligand>
</feature>
<keyword evidence="3 4" id="KW-0520">NAD</keyword>
<dbReference type="NCBIfam" id="NF001754">
    <property type="entry name" value="PRK00481.1-4"/>
    <property type="match status" value="1"/>
</dbReference>
<feature type="binding site" evidence="4 5">
    <location>
        <position position="149"/>
    </location>
    <ligand>
        <name>Zn(2+)</name>
        <dbReference type="ChEBI" id="CHEBI:29105"/>
    </ligand>
</feature>
<feature type="binding site" evidence="4">
    <location>
        <position position="27"/>
    </location>
    <ligand>
        <name>NAD(+)</name>
        <dbReference type="ChEBI" id="CHEBI:57540"/>
    </ligand>
</feature>
<dbReference type="InterPro" id="IPR026591">
    <property type="entry name" value="Sirtuin_cat_small_dom_sf"/>
</dbReference>
<feature type="binding site" evidence="4">
    <location>
        <position position="103"/>
    </location>
    <ligand>
        <name>NAD(+)</name>
        <dbReference type="ChEBI" id="CHEBI:57540"/>
    </ligand>
</feature>
<dbReference type="InterPro" id="IPR028628">
    <property type="entry name" value="Sirtuin_class_U"/>
</dbReference>
<dbReference type="EMBL" id="JACDUT010000010">
    <property type="protein sequence ID" value="MBA2876169.1"/>
    <property type="molecule type" value="Genomic_DNA"/>
</dbReference>
<dbReference type="Gene3D" id="3.30.1600.10">
    <property type="entry name" value="SIR2/SIRT2 'Small Domain"/>
    <property type="match status" value="1"/>
</dbReference>
<name>A0A7V9Z8T8_9BACL</name>
<dbReference type="GO" id="GO:0016787">
    <property type="term" value="F:hydrolase activity"/>
    <property type="evidence" value="ECO:0007669"/>
    <property type="project" value="UniProtKB-KW"/>
</dbReference>
<evidence type="ECO:0000313" key="8">
    <source>
        <dbReference type="Proteomes" id="UP000523087"/>
    </source>
</evidence>
<keyword evidence="1 4" id="KW-0963">Cytoplasm</keyword>
<dbReference type="EC" id="2.3.1.286" evidence="4"/>
<comment type="subcellular location">
    <subcellularLocation>
        <location evidence="4">Cytoplasm</location>
    </subcellularLocation>
</comment>
<organism evidence="7 8">
    <name type="scientific">Thermaerobacillus caldiproteolyticus</name>
    <dbReference type="NCBI Taxonomy" id="247480"/>
    <lineage>
        <taxon>Bacteria</taxon>
        <taxon>Bacillati</taxon>
        <taxon>Bacillota</taxon>
        <taxon>Bacilli</taxon>
        <taxon>Bacillales</taxon>
        <taxon>Anoxybacillaceae</taxon>
        <taxon>Thermaerobacillus</taxon>
    </lineage>
</organism>